<dbReference type="RefSeq" id="WP_131564689.1">
    <property type="nucleotide sequence ID" value="NZ_JAINFK010000001.1"/>
</dbReference>
<dbReference type="SUPFAM" id="SSF46626">
    <property type="entry name" value="Cytochrome c"/>
    <property type="match status" value="2"/>
</dbReference>
<feature type="domain" description="Cytochrome c" evidence="8">
    <location>
        <begin position="43"/>
        <end position="170"/>
    </location>
</feature>
<protein>
    <submittedName>
        <fullName evidence="9">Methylamine utilization protein MauG</fullName>
    </submittedName>
</protein>
<feature type="chain" id="PRO_5020984629" evidence="7">
    <location>
        <begin position="23"/>
        <end position="445"/>
    </location>
</feature>
<dbReference type="InterPro" id="IPR051395">
    <property type="entry name" value="Cytochrome_c_Peroxidase/MauG"/>
</dbReference>
<comment type="subcellular location">
    <subcellularLocation>
        <location evidence="1">Cell envelope</location>
    </subcellularLocation>
</comment>
<evidence type="ECO:0000256" key="2">
    <source>
        <dbReference type="ARBA" id="ARBA00022617"/>
    </source>
</evidence>
<dbReference type="GO" id="GO:0009055">
    <property type="term" value="F:electron transfer activity"/>
    <property type="evidence" value="ECO:0007669"/>
    <property type="project" value="InterPro"/>
</dbReference>
<comment type="caution">
    <text evidence="9">The sequence shown here is derived from an EMBL/GenBank/DDBJ whole genome shotgun (WGS) entry which is preliminary data.</text>
</comment>
<evidence type="ECO:0000256" key="7">
    <source>
        <dbReference type="SAM" id="SignalP"/>
    </source>
</evidence>
<dbReference type="PROSITE" id="PS51007">
    <property type="entry name" value="CYTC"/>
    <property type="match status" value="2"/>
</dbReference>
<sequence>MQRALTPFVTAVLLALTPMAAAETTVALPEPLDPGGFQAFDEKRAELGRLLFYDKVLSGNRNISCGTCHNHDHGSSDGLSLGVGEGGIGLGPDRRIPKGRDHPLKRVPRNANALFNLGHEDFRVLFHDGRASLEDAYGNGFNTPAEEWLPNGLTSITAAQAMFPLTSTVEMAGNADENDIGAARRERIDHVWPKIAQRVAAIPEYVARFRRAYDNIETPGDIEMIHIANAIGDFIIGEWRSDDSPFDRHLRGAQNALTEVQLAGLVLFYGKAGCARCHSGPLLTDQKFHALALPPLGPGRTRSFDPFPRDVGRMAETDRLEDAYRFRTPSLRNVAETGPYGHNGAYADLEGIVRHHLDPLTALNTWDRSQTVLPASDRFAATDFVIWEDTREMARLRARVDIEPIELTDREVNALVAFLKGLSDPAALRGRLGKPEVVPSGLPID</sequence>
<dbReference type="OrthoDB" id="9805202at2"/>
<reference evidence="9 10" key="1">
    <citation type="journal article" date="2015" name="Antonie Van Leeuwenhoek">
        <title>Oricola cellulosilytica gen. nov., sp. nov., a cellulose-degrading bacterium of the family Phyllobacteriaceae isolated from surface seashore water, and emended descriptions of Mesorhizobium loti and Phyllobacterium myrsinacearum.</title>
        <authorList>
            <person name="Hameed A."/>
            <person name="Shahina M."/>
            <person name="Lai W.A."/>
            <person name="Lin S.Y."/>
            <person name="Young L.S."/>
            <person name="Liu Y.C."/>
            <person name="Hsu Y.H."/>
            <person name="Young C.C."/>
        </authorList>
    </citation>
    <scope>NUCLEOTIDE SEQUENCE [LARGE SCALE GENOMIC DNA]</scope>
    <source>
        <strain evidence="9 10">KCTC 52183</strain>
    </source>
</reference>
<evidence type="ECO:0000259" key="8">
    <source>
        <dbReference type="PROSITE" id="PS51007"/>
    </source>
</evidence>
<dbReference type="InterPro" id="IPR004852">
    <property type="entry name" value="Di-haem_cyt_c_peroxidsae"/>
</dbReference>
<evidence type="ECO:0000256" key="6">
    <source>
        <dbReference type="PROSITE-ProRule" id="PRU00433"/>
    </source>
</evidence>
<accession>A0A4V2MP33</accession>
<keyword evidence="3 6" id="KW-0479">Metal-binding</keyword>
<dbReference type="GO" id="GO:0046872">
    <property type="term" value="F:metal ion binding"/>
    <property type="evidence" value="ECO:0007669"/>
    <property type="project" value="UniProtKB-KW"/>
</dbReference>
<evidence type="ECO:0000256" key="1">
    <source>
        <dbReference type="ARBA" id="ARBA00004196"/>
    </source>
</evidence>
<keyword evidence="2 6" id="KW-0349">Heme</keyword>
<dbReference type="InterPro" id="IPR036909">
    <property type="entry name" value="Cyt_c-like_dom_sf"/>
</dbReference>
<dbReference type="InterPro" id="IPR009056">
    <property type="entry name" value="Cyt_c-like_dom"/>
</dbReference>
<dbReference type="Proteomes" id="UP000291301">
    <property type="component" value="Unassembled WGS sequence"/>
</dbReference>
<evidence type="ECO:0000256" key="5">
    <source>
        <dbReference type="ARBA" id="ARBA00023004"/>
    </source>
</evidence>
<dbReference type="AlphaFoldDB" id="A0A4V2MP33"/>
<keyword evidence="10" id="KW-1185">Reference proteome</keyword>
<evidence type="ECO:0000313" key="10">
    <source>
        <dbReference type="Proteomes" id="UP000291301"/>
    </source>
</evidence>
<dbReference type="Gene3D" id="1.10.760.10">
    <property type="entry name" value="Cytochrome c-like domain"/>
    <property type="match status" value="2"/>
</dbReference>
<dbReference type="PANTHER" id="PTHR30600">
    <property type="entry name" value="CYTOCHROME C PEROXIDASE-RELATED"/>
    <property type="match status" value="1"/>
</dbReference>
<dbReference type="Pfam" id="PF03150">
    <property type="entry name" value="CCP_MauG"/>
    <property type="match status" value="1"/>
</dbReference>
<dbReference type="GO" id="GO:0004130">
    <property type="term" value="F:cytochrome-c peroxidase activity"/>
    <property type="evidence" value="ECO:0007669"/>
    <property type="project" value="TreeGrafter"/>
</dbReference>
<keyword evidence="4" id="KW-0560">Oxidoreductase</keyword>
<name>A0A4V2MP33_9HYPH</name>
<feature type="signal peptide" evidence="7">
    <location>
        <begin position="1"/>
        <end position="22"/>
    </location>
</feature>
<keyword evidence="5 6" id="KW-0408">Iron</keyword>
<evidence type="ECO:0000313" key="9">
    <source>
        <dbReference type="EMBL" id="TCD16112.1"/>
    </source>
</evidence>
<dbReference type="GO" id="GO:0020037">
    <property type="term" value="F:heme binding"/>
    <property type="evidence" value="ECO:0007669"/>
    <property type="project" value="InterPro"/>
</dbReference>
<proteinExistence type="predicted"/>
<feature type="domain" description="Cytochrome c" evidence="8">
    <location>
        <begin position="259"/>
        <end position="423"/>
    </location>
</feature>
<dbReference type="EMBL" id="SJST01000001">
    <property type="protein sequence ID" value="TCD16112.1"/>
    <property type="molecule type" value="Genomic_DNA"/>
</dbReference>
<gene>
    <name evidence="9" type="ORF">E0D97_01340</name>
</gene>
<keyword evidence="7" id="KW-0732">Signal</keyword>
<dbReference type="GO" id="GO:0030313">
    <property type="term" value="C:cell envelope"/>
    <property type="evidence" value="ECO:0007669"/>
    <property type="project" value="UniProtKB-SubCell"/>
</dbReference>
<evidence type="ECO:0000256" key="3">
    <source>
        <dbReference type="ARBA" id="ARBA00022723"/>
    </source>
</evidence>
<organism evidence="9 10">
    <name type="scientific">Oricola cellulosilytica</name>
    <dbReference type="NCBI Taxonomy" id="1429082"/>
    <lineage>
        <taxon>Bacteria</taxon>
        <taxon>Pseudomonadati</taxon>
        <taxon>Pseudomonadota</taxon>
        <taxon>Alphaproteobacteria</taxon>
        <taxon>Hyphomicrobiales</taxon>
        <taxon>Ahrensiaceae</taxon>
        <taxon>Oricola</taxon>
    </lineage>
</organism>
<evidence type="ECO:0000256" key="4">
    <source>
        <dbReference type="ARBA" id="ARBA00023002"/>
    </source>
</evidence>